<evidence type="ECO:0000256" key="9">
    <source>
        <dbReference type="SAM" id="MobiDB-lite"/>
    </source>
</evidence>
<comment type="similarity">
    <text evidence="3">Belongs to the CCDC85 family.</text>
</comment>
<keyword evidence="7 8" id="KW-0175">Coiled coil</keyword>
<evidence type="ECO:0000256" key="8">
    <source>
        <dbReference type="SAM" id="Coils"/>
    </source>
</evidence>
<organism evidence="10 11">
    <name type="scientific">Merluccius polli</name>
    <name type="common">Benguela hake</name>
    <name type="synonym">Merluccius cadenati</name>
    <dbReference type="NCBI Taxonomy" id="89951"/>
    <lineage>
        <taxon>Eukaryota</taxon>
        <taxon>Metazoa</taxon>
        <taxon>Chordata</taxon>
        <taxon>Craniata</taxon>
        <taxon>Vertebrata</taxon>
        <taxon>Euteleostomi</taxon>
        <taxon>Actinopterygii</taxon>
        <taxon>Neopterygii</taxon>
        <taxon>Teleostei</taxon>
        <taxon>Neoteleostei</taxon>
        <taxon>Acanthomorphata</taxon>
        <taxon>Zeiogadaria</taxon>
        <taxon>Gadariae</taxon>
        <taxon>Gadiformes</taxon>
        <taxon>Gadoidei</taxon>
        <taxon>Merlucciidae</taxon>
        <taxon>Merluccius</taxon>
    </lineage>
</organism>
<feature type="compositionally biased region" description="Basic residues" evidence="9">
    <location>
        <begin position="206"/>
        <end position="224"/>
    </location>
</feature>
<evidence type="ECO:0000256" key="4">
    <source>
        <dbReference type="ARBA" id="ARBA00022427"/>
    </source>
</evidence>
<feature type="compositionally biased region" description="Gly residues" evidence="9">
    <location>
        <begin position="153"/>
        <end position="162"/>
    </location>
</feature>
<dbReference type="EMBL" id="JAOPHQ010001539">
    <property type="protein sequence ID" value="KAK0150259.1"/>
    <property type="molecule type" value="Genomic_DNA"/>
</dbReference>
<feature type="compositionally biased region" description="Low complexity" evidence="9">
    <location>
        <begin position="189"/>
        <end position="201"/>
    </location>
</feature>
<dbReference type="AlphaFoldDB" id="A0AA47N1N4"/>
<keyword evidence="5" id="KW-0217">Developmental protein</keyword>
<protein>
    <submittedName>
        <fullName evidence="10">Coiled-coil domain-containing protein 85C</fullName>
    </submittedName>
</protein>
<dbReference type="GO" id="GO:0005912">
    <property type="term" value="C:adherens junction"/>
    <property type="evidence" value="ECO:0007669"/>
    <property type="project" value="UniProtKB-SubCell"/>
</dbReference>
<evidence type="ECO:0000256" key="1">
    <source>
        <dbReference type="ARBA" id="ARBA00004435"/>
    </source>
</evidence>
<evidence type="ECO:0000256" key="2">
    <source>
        <dbReference type="ARBA" id="ARBA00004536"/>
    </source>
</evidence>
<proteinExistence type="inferred from homology"/>
<dbReference type="Proteomes" id="UP001174136">
    <property type="component" value="Unassembled WGS sequence"/>
</dbReference>
<comment type="caution">
    <text evidence="10">The sequence shown here is derived from an EMBL/GenBank/DDBJ whole genome shotgun (WGS) entry which is preliminary data.</text>
</comment>
<comment type="subcellular location">
    <subcellularLocation>
        <location evidence="2">Cell junction</location>
        <location evidence="2">Adherens junction</location>
    </subcellularLocation>
    <subcellularLocation>
        <location evidence="1">Cell junction</location>
        <location evidence="1">Tight junction</location>
    </subcellularLocation>
</comment>
<sequence length="391" mass="43590">MAKHGPDAADFHHLPDEELPRLSKDELVRRIRRAEGEKMSLMAEHGNKMKDVNRSLQVHLREIRGLKEVNQKLQDDNHELRELCCFLDDDRQKGKKLAREWQRFGRHAAAAMWQDVGVCQQKLRDLEGGQESLVRENGELKEMVLMLDEERSGGGGGGGGAGSRSSIDSQSSLGGHLHGGSATVRDVGDGSSTSSAGSAGSPDHQHQHHQQHQHQQQHHHHMHGSKPSEGKTATLRRSMDDLSQFHSRAIPNGLTVPGMRHFFKLHNALFRTTREDVGGVNSKPRNSKFLYKESHPSEVLIEIGVTHLINSITRPAPGRVMMLLQSNCVAAESPPRTTYLWSTARTSSYEVIEIIPGWTGFSTRDERRAIASCYYSTVICLWVLAVSGCYI</sequence>
<dbReference type="PANTHER" id="PTHR13546:SF14">
    <property type="entry name" value="COILED-COIL DOMAIN-CONTAINING PROTEIN 85C"/>
    <property type="match status" value="1"/>
</dbReference>
<accession>A0AA47N1N4</accession>
<name>A0AA47N1N4_MERPO</name>
<feature type="compositionally biased region" description="Low complexity" evidence="9">
    <location>
        <begin position="163"/>
        <end position="181"/>
    </location>
</feature>
<evidence type="ECO:0000256" key="6">
    <source>
        <dbReference type="ARBA" id="ARBA00022949"/>
    </source>
</evidence>
<dbReference type="Pfam" id="PF10226">
    <property type="entry name" value="CCDC85"/>
    <property type="match status" value="1"/>
</dbReference>
<evidence type="ECO:0000256" key="5">
    <source>
        <dbReference type="ARBA" id="ARBA00022473"/>
    </source>
</evidence>
<gene>
    <name evidence="10" type="primary">ccdc85c</name>
    <name evidence="10" type="ORF">N1851_008825</name>
</gene>
<keyword evidence="11" id="KW-1185">Reference proteome</keyword>
<dbReference type="GO" id="GO:0005923">
    <property type="term" value="C:bicellular tight junction"/>
    <property type="evidence" value="ECO:0007669"/>
    <property type="project" value="UniProtKB-SubCell"/>
</dbReference>
<evidence type="ECO:0000256" key="3">
    <source>
        <dbReference type="ARBA" id="ARBA00009052"/>
    </source>
</evidence>
<feature type="coiled-coil region" evidence="8">
    <location>
        <begin position="24"/>
        <end position="83"/>
    </location>
</feature>
<keyword evidence="6" id="KW-0965">Cell junction</keyword>
<keyword evidence="4" id="KW-0796">Tight junction</keyword>
<reference evidence="10" key="1">
    <citation type="journal article" date="2023" name="Front. Mar. Sci.">
        <title>A new Merluccius polli reference genome to investigate the effects of global change in West African waters.</title>
        <authorList>
            <person name="Mateo J.L."/>
            <person name="Blanco-Fernandez C."/>
            <person name="Garcia-Vazquez E."/>
            <person name="Machado-Schiaffino G."/>
        </authorList>
    </citation>
    <scope>NUCLEOTIDE SEQUENCE</scope>
    <source>
        <strain evidence="10">C29</strain>
        <tissue evidence="10">Fin</tissue>
    </source>
</reference>
<dbReference type="InterPro" id="IPR019359">
    <property type="entry name" value="CCDC85"/>
</dbReference>
<dbReference type="PANTHER" id="PTHR13546">
    <property type="entry name" value="RE60986P"/>
    <property type="match status" value="1"/>
</dbReference>
<evidence type="ECO:0000313" key="10">
    <source>
        <dbReference type="EMBL" id="KAK0150259.1"/>
    </source>
</evidence>
<evidence type="ECO:0000256" key="7">
    <source>
        <dbReference type="ARBA" id="ARBA00023054"/>
    </source>
</evidence>
<evidence type="ECO:0000313" key="11">
    <source>
        <dbReference type="Proteomes" id="UP001174136"/>
    </source>
</evidence>
<feature type="region of interest" description="Disordered" evidence="9">
    <location>
        <begin position="149"/>
        <end position="232"/>
    </location>
</feature>